<evidence type="ECO:0008006" key="5">
    <source>
        <dbReference type="Google" id="ProtNLM"/>
    </source>
</evidence>
<keyword evidence="3" id="KW-1185">Reference proteome</keyword>
<reference evidence="1 4" key="3">
    <citation type="submission" date="2020-07" db="EMBL/GenBank/DDBJ databases">
        <title>Sequencing the genomes of 1000 actinobacteria strains.</title>
        <authorList>
            <person name="Klenk H.-P."/>
        </authorList>
    </citation>
    <scope>NUCLEOTIDE SEQUENCE [LARGE SCALE GENOMIC DNA]</scope>
    <source>
        <strain evidence="1 4">DSM 45278</strain>
    </source>
</reference>
<dbReference type="RefSeq" id="WP_077689977.1">
    <property type="nucleotide sequence ID" value="NZ_JACCHL010000001.1"/>
</dbReference>
<accession>A0A7Y9XI31</accession>
<dbReference type="AlphaFoldDB" id="A0A1V3BYY9"/>
<gene>
    <name evidence="1" type="ORF">HNR06_004434</name>
    <name evidence="2" type="ORF">NOSIN_07050</name>
</gene>
<evidence type="ECO:0000313" key="4">
    <source>
        <dbReference type="Proteomes" id="UP000584931"/>
    </source>
</evidence>
<evidence type="ECO:0000313" key="2">
    <source>
        <dbReference type="EMBL" id="OOC53592.1"/>
    </source>
</evidence>
<reference evidence="2" key="1">
    <citation type="submission" date="2016-08" db="EMBL/GenBank/DDBJ databases">
        <authorList>
            <person name="Seilhamer J.J."/>
        </authorList>
    </citation>
    <scope>NUCLEOTIDE SEQUENCE [LARGE SCALE GENOMIC DNA]</scope>
    <source>
        <strain evidence="2">UTMC102</strain>
    </source>
</reference>
<dbReference type="OrthoDB" id="3423662at2"/>
<protein>
    <recommendedName>
        <fullName evidence="5">Alpha/beta hydrolase</fullName>
    </recommendedName>
</protein>
<dbReference type="EMBL" id="MCOK01000001">
    <property type="protein sequence ID" value="OOC53592.1"/>
    <property type="molecule type" value="Genomic_DNA"/>
</dbReference>
<dbReference type="Proteomes" id="UP000189004">
    <property type="component" value="Unassembled WGS sequence"/>
</dbReference>
<dbReference type="EMBL" id="JACCHL010000001">
    <property type="protein sequence ID" value="NYH54845.1"/>
    <property type="molecule type" value="Genomic_DNA"/>
</dbReference>
<proteinExistence type="predicted"/>
<dbReference type="Proteomes" id="UP000584931">
    <property type="component" value="Unassembled WGS sequence"/>
</dbReference>
<evidence type="ECO:0000313" key="1">
    <source>
        <dbReference type="EMBL" id="NYH54845.1"/>
    </source>
</evidence>
<organism evidence="2 3">
    <name type="scientific">Nocardiopsis sinuspersici</name>
    <dbReference type="NCBI Taxonomy" id="501010"/>
    <lineage>
        <taxon>Bacteria</taxon>
        <taxon>Bacillati</taxon>
        <taxon>Actinomycetota</taxon>
        <taxon>Actinomycetes</taxon>
        <taxon>Streptosporangiales</taxon>
        <taxon>Nocardiopsidaceae</taxon>
        <taxon>Nocardiopsis</taxon>
    </lineage>
</organism>
<name>A0A1V3BYY9_9ACTN</name>
<evidence type="ECO:0000313" key="3">
    <source>
        <dbReference type="Proteomes" id="UP000189004"/>
    </source>
</evidence>
<reference evidence="3" key="2">
    <citation type="submission" date="2016-08" db="EMBL/GenBank/DDBJ databases">
        <authorList>
            <person name="Tokovenko B."/>
            <person name="Kalinowski J."/>
        </authorList>
    </citation>
    <scope>NUCLEOTIDE SEQUENCE [LARGE SCALE GENOMIC DNA]</scope>
    <source>
        <strain evidence="3">UTMC102</strain>
    </source>
</reference>
<sequence>MNGVQAPVVCLVHELGDRRVWWRLIEALPSWIRTLVVEQPPTDRLAPDALAEHIGTAARAVLPEAGADLVVASDRAAGAGSGLVADQRAAHALLVNPDAQALVDHPDYRLPEPTAQVAGFLLAMAPYQEQLREHGTLPEEGVEAMVNHFLGGCEVLEEQDRRLLHDIATAWFVRAMPFDLSDPHGAASSREHDWFACLSAAPERFTVYSGELSGLGAALRTVLSRNVPGAHVVSASTRTAFPWLEEPEALAGLITDHMDPRFREEPPV</sequence>
<comment type="caution">
    <text evidence="2">The sequence shown here is derived from an EMBL/GenBank/DDBJ whole genome shotgun (WGS) entry which is preliminary data.</text>
</comment>
<accession>A0A1V3BYY9</accession>
<dbReference type="STRING" id="501010.NOSIN_07050"/>